<protein>
    <submittedName>
        <fullName evidence="1">Uncharacterized protein</fullName>
    </submittedName>
</protein>
<accession>A0ACB6YZJ8</accession>
<sequence>CPPEWVTWIQDSFIVPSCLVPHGGNDLLPDGTQSISLRLFGLEKGLIAALFQDDSHSTVTHDLLCVGGTDAGKYWFMTAAEDWPEVTEHLQVRDGLNTIHIHSMSPQELLQVPFNIYFYMQRKGDLVILPPRRSGHQRSLCAQLNCLSSLSQTIH</sequence>
<reference evidence="1" key="1">
    <citation type="submission" date="2019-10" db="EMBL/GenBank/DDBJ databases">
        <authorList>
            <consortium name="DOE Joint Genome Institute"/>
            <person name="Kuo A."/>
            <person name="Miyauchi S."/>
            <person name="Kiss E."/>
            <person name="Drula E."/>
            <person name="Kohler A."/>
            <person name="Sanchez-Garcia M."/>
            <person name="Andreopoulos B."/>
            <person name="Barry K.W."/>
            <person name="Bonito G."/>
            <person name="Buee M."/>
            <person name="Carver A."/>
            <person name="Chen C."/>
            <person name="Cichocki N."/>
            <person name="Clum A."/>
            <person name="Culley D."/>
            <person name="Crous P.W."/>
            <person name="Fauchery L."/>
            <person name="Girlanda M."/>
            <person name="Hayes R."/>
            <person name="Keri Z."/>
            <person name="Labutti K."/>
            <person name="Lipzen A."/>
            <person name="Lombard V."/>
            <person name="Magnuson J."/>
            <person name="Maillard F."/>
            <person name="Morin E."/>
            <person name="Murat C."/>
            <person name="Nolan M."/>
            <person name="Ohm R."/>
            <person name="Pangilinan J."/>
            <person name="Pereira M."/>
            <person name="Perotto S."/>
            <person name="Peter M."/>
            <person name="Riley R."/>
            <person name="Sitrit Y."/>
            <person name="Stielow B."/>
            <person name="Szollosi G."/>
            <person name="Zifcakova L."/>
            <person name="Stursova M."/>
            <person name="Spatafora J.W."/>
            <person name="Tedersoo L."/>
            <person name="Vaario L.-M."/>
            <person name="Yamada A."/>
            <person name="Yan M."/>
            <person name="Wang P."/>
            <person name="Xu J."/>
            <person name="Bruns T."/>
            <person name="Baldrian P."/>
            <person name="Vilgalys R."/>
            <person name="Henrissat B."/>
            <person name="Grigoriev I.V."/>
            <person name="Hibbett D."/>
            <person name="Nagy L.G."/>
            <person name="Martin F.M."/>
        </authorList>
    </citation>
    <scope>NUCLEOTIDE SEQUENCE</scope>
    <source>
        <strain evidence="1">P2</strain>
    </source>
</reference>
<keyword evidence="2" id="KW-1185">Reference proteome</keyword>
<proteinExistence type="predicted"/>
<name>A0ACB6YZJ8_THEGA</name>
<evidence type="ECO:0000313" key="1">
    <source>
        <dbReference type="EMBL" id="KAF9642864.1"/>
    </source>
</evidence>
<feature type="non-terminal residue" evidence="1">
    <location>
        <position position="1"/>
    </location>
</feature>
<comment type="caution">
    <text evidence="1">The sequence shown here is derived from an EMBL/GenBank/DDBJ whole genome shotgun (WGS) entry which is preliminary data.</text>
</comment>
<evidence type="ECO:0000313" key="2">
    <source>
        <dbReference type="Proteomes" id="UP000886501"/>
    </source>
</evidence>
<dbReference type="Proteomes" id="UP000886501">
    <property type="component" value="Unassembled WGS sequence"/>
</dbReference>
<gene>
    <name evidence="1" type="ORF">BDM02DRAFT_3105147</name>
</gene>
<reference evidence="1" key="2">
    <citation type="journal article" date="2020" name="Nat. Commun.">
        <title>Large-scale genome sequencing of mycorrhizal fungi provides insights into the early evolution of symbiotic traits.</title>
        <authorList>
            <person name="Miyauchi S."/>
            <person name="Kiss E."/>
            <person name="Kuo A."/>
            <person name="Drula E."/>
            <person name="Kohler A."/>
            <person name="Sanchez-Garcia M."/>
            <person name="Morin E."/>
            <person name="Andreopoulos B."/>
            <person name="Barry K.W."/>
            <person name="Bonito G."/>
            <person name="Buee M."/>
            <person name="Carver A."/>
            <person name="Chen C."/>
            <person name="Cichocki N."/>
            <person name="Clum A."/>
            <person name="Culley D."/>
            <person name="Crous P.W."/>
            <person name="Fauchery L."/>
            <person name="Girlanda M."/>
            <person name="Hayes R.D."/>
            <person name="Keri Z."/>
            <person name="LaButti K."/>
            <person name="Lipzen A."/>
            <person name="Lombard V."/>
            <person name="Magnuson J."/>
            <person name="Maillard F."/>
            <person name="Murat C."/>
            <person name="Nolan M."/>
            <person name="Ohm R.A."/>
            <person name="Pangilinan J."/>
            <person name="Pereira M.F."/>
            <person name="Perotto S."/>
            <person name="Peter M."/>
            <person name="Pfister S."/>
            <person name="Riley R."/>
            <person name="Sitrit Y."/>
            <person name="Stielow J.B."/>
            <person name="Szollosi G."/>
            <person name="Zifcakova L."/>
            <person name="Stursova M."/>
            <person name="Spatafora J.W."/>
            <person name="Tedersoo L."/>
            <person name="Vaario L.M."/>
            <person name="Yamada A."/>
            <person name="Yan M."/>
            <person name="Wang P."/>
            <person name="Xu J."/>
            <person name="Bruns T."/>
            <person name="Baldrian P."/>
            <person name="Vilgalys R."/>
            <person name="Dunand C."/>
            <person name="Henrissat B."/>
            <person name="Grigoriev I.V."/>
            <person name="Hibbett D."/>
            <person name="Nagy L.G."/>
            <person name="Martin F.M."/>
        </authorList>
    </citation>
    <scope>NUCLEOTIDE SEQUENCE</scope>
    <source>
        <strain evidence="1">P2</strain>
    </source>
</reference>
<dbReference type="EMBL" id="MU118335">
    <property type="protein sequence ID" value="KAF9642864.1"/>
    <property type="molecule type" value="Genomic_DNA"/>
</dbReference>
<organism evidence="1 2">
    <name type="scientific">Thelephora ganbajun</name>
    <name type="common">Ganba fungus</name>
    <dbReference type="NCBI Taxonomy" id="370292"/>
    <lineage>
        <taxon>Eukaryota</taxon>
        <taxon>Fungi</taxon>
        <taxon>Dikarya</taxon>
        <taxon>Basidiomycota</taxon>
        <taxon>Agaricomycotina</taxon>
        <taxon>Agaricomycetes</taxon>
        <taxon>Thelephorales</taxon>
        <taxon>Thelephoraceae</taxon>
        <taxon>Thelephora</taxon>
    </lineage>
</organism>